<evidence type="ECO:0000313" key="2">
    <source>
        <dbReference type="EMBL" id="KAL1538287.1"/>
    </source>
</evidence>
<protein>
    <submittedName>
        <fullName evidence="2">Uncharacterized protein</fullName>
    </submittedName>
</protein>
<dbReference type="Proteomes" id="UP001567538">
    <property type="component" value="Unassembled WGS sequence"/>
</dbReference>
<organism evidence="2 3">
    <name type="scientific">Salvia divinorum</name>
    <name type="common">Maria pastora</name>
    <name type="synonym">Diviner's sage</name>
    <dbReference type="NCBI Taxonomy" id="28513"/>
    <lineage>
        <taxon>Eukaryota</taxon>
        <taxon>Viridiplantae</taxon>
        <taxon>Streptophyta</taxon>
        <taxon>Embryophyta</taxon>
        <taxon>Tracheophyta</taxon>
        <taxon>Spermatophyta</taxon>
        <taxon>Magnoliopsida</taxon>
        <taxon>eudicotyledons</taxon>
        <taxon>Gunneridae</taxon>
        <taxon>Pentapetalae</taxon>
        <taxon>asterids</taxon>
        <taxon>lamiids</taxon>
        <taxon>Lamiales</taxon>
        <taxon>Lamiaceae</taxon>
        <taxon>Nepetoideae</taxon>
        <taxon>Mentheae</taxon>
        <taxon>Salviinae</taxon>
        <taxon>Salvia</taxon>
        <taxon>Salvia subgen. Calosphace</taxon>
    </lineage>
</organism>
<accession>A0ABD1G2I4</accession>
<reference evidence="2 3" key="1">
    <citation type="submission" date="2024-06" db="EMBL/GenBank/DDBJ databases">
        <title>A chromosome level genome sequence of Diviner's sage (Salvia divinorum).</title>
        <authorList>
            <person name="Ford S.A."/>
            <person name="Ro D.-K."/>
            <person name="Ness R.W."/>
            <person name="Phillips M.A."/>
        </authorList>
    </citation>
    <scope>NUCLEOTIDE SEQUENCE [LARGE SCALE GENOMIC DNA]</scope>
    <source>
        <strain evidence="2">SAF-2024a</strain>
        <tissue evidence="2">Leaf</tissue>
    </source>
</reference>
<evidence type="ECO:0000256" key="1">
    <source>
        <dbReference type="SAM" id="SignalP"/>
    </source>
</evidence>
<dbReference type="EMBL" id="JBEAFC010000010">
    <property type="protein sequence ID" value="KAL1538287.1"/>
    <property type="molecule type" value="Genomic_DNA"/>
</dbReference>
<feature type="chain" id="PRO_5044829885" evidence="1">
    <location>
        <begin position="30"/>
        <end position="76"/>
    </location>
</feature>
<gene>
    <name evidence="2" type="ORF">AAHA92_27047</name>
</gene>
<evidence type="ECO:0000313" key="3">
    <source>
        <dbReference type="Proteomes" id="UP001567538"/>
    </source>
</evidence>
<dbReference type="AlphaFoldDB" id="A0ABD1G2I4"/>
<keyword evidence="1" id="KW-0732">Signal</keyword>
<dbReference type="PANTHER" id="PTHR36328">
    <property type="entry name" value="TRANSMEMBRANE PROTEIN"/>
    <property type="match status" value="1"/>
</dbReference>
<name>A0ABD1G2I4_SALDI</name>
<dbReference type="PANTHER" id="PTHR36328:SF7">
    <property type="entry name" value="TRANSMEMBRANE PROTEIN"/>
    <property type="match status" value="1"/>
</dbReference>
<keyword evidence="3" id="KW-1185">Reference proteome</keyword>
<comment type="caution">
    <text evidence="2">The sequence shown here is derived from an EMBL/GenBank/DDBJ whole genome shotgun (WGS) entry which is preliminary data.</text>
</comment>
<proteinExistence type="predicted"/>
<feature type="signal peptide" evidence="1">
    <location>
        <begin position="1"/>
        <end position="29"/>
    </location>
</feature>
<sequence>MANNILKSFMVILFLSVVVLSPILPTSDAARLTADVLARGPICPACLCCEPAPLGRCCKCCSSPVAVSIETTNETP</sequence>